<name>A0A7S1RV41_ALECA</name>
<protein>
    <submittedName>
        <fullName evidence="1">Uncharacterized protein</fullName>
    </submittedName>
</protein>
<dbReference type="EMBL" id="HBGE01089862">
    <property type="protein sequence ID" value="CAD9176761.1"/>
    <property type="molecule type" value="Transcribed_RNA"/>
</dbReference>
<evidence type="ECO:0000313" key="1">
    <source>
        <dbReference type="EMBL" id="CAD9176761.1"/>
    </source>
</evidence>
<reference evidence="1" key="1">
    <citation type="submission" date="2021-01" db="EMBL/GenBank/DDBJ databases">
        <authorList>
            <person name="Corre E."/>
            <person name="Pelletier E."/>
            <person name="Niang G."/>
            <person name="Scheremetjew M."/>
            <person name="Finn R."/>
            <person name="Kale V."/>
            <person name="Holt S."/>
            <person name="Cochrane G."/>
            <person name="Meng A."/>
            <person name="Brown T."/>
            <person name="Cohen L."/>
        </authorList>
    </citation>
    <scope>NUCLEOTIDE SEQUENCE</scope>
    <source>
        <strain evidence="1">OF101</strain>
    </source>
</reference>
<accession>A0A7S1RV41</accession>
<proteinExistence type="predicted"/>
<organism evidence="1">
    <name type="scientific">Alexandrium catenella</name>
    <name type="common">Red tide dinoflagellate</name>
    <name type="synonym">Gonyaulax catenella</name>
    <dbReference type="NCBI Taxonomy" id="2925"/>
    <lineage>
        <taxon>Eukaryota</taxon>
        <taxon>Sar</taxon>
        <taxon>Alveolata</taxon>
        <taxon>Dinophyceae</taxon>
        <taxon>Gonyaulacales</taxon>
        <taxon>Pyrocystaceae</taxon>
        <taxon>Alexandrium</taxon>
    </lineage>
</organism>
<sequence length="130" mass="14570">MQGMYHQGCCRGPGIGKKMAYQAQPMEGEVVCVDNSMRPRECMVYLRQVELDERMYVVGLWARIPSNAEAASLFGESAGWQARPEDRRLLAFLCLSESMDRLSQLMASHFWFSAPMRRQTAEAAGGEAAT</sequence>
<gene>
    <name evidence="1" type="ORF">ACAT0790_LOCUS53530</name>
</gene>
<dbReference type="AlphaFoldDB" id="A0A7S1RV41"/>